<protein>
    <recommendedName>
        <fullName evidence="3">Nephrocystin 3-like N-terminal domain-containing protein</fullName>
    </recommendedName>
</protein>
<reference evidence="4 5" key="1">
    <citation type="journal article" date="2020" name="ISME J.">
        <title>Uncovering the hidden diversity of litter-decomposition mechanisms in mushroom-forming fungi.</title>
        <authorList>
            <person name="Floudas D."/>
            <person name="Bentzer J."/>
            <person name="Ahren D."/>
            <person name="Johansson T."/>
            <person name="Persson P."/>
            <person name="Tunlid A."/>
        </authorList>
    </citation>
    <scope>NUCLEOTIDE SEQUENCE [LARGE SCALE GENOMIC DNA]</scope>
    <source>
        <strain evidence="4 5">CBS 101986</strain>
    </source>
</reference>
<dbReference type="Gene3D" id="3.40.50.300">
    <property type="entry name" value="P-loop containing nucleotide triphosphate hydrolases"/>
    <property type="match status" value="1"/>
</dbReference>
<keyword evidence="1" id="KW-0677">Repeat</keyword>
<dbReference type="OrthoDB" id="7464126at2759"/>
<dbReference type="PANTHER" id="PTHR10039:SF14">
    <property type="entry name" value="NACHT DOMAIN-CONTAINING PROTEIN"/>
    <property type="match status" value="1"/>
</dbReference>
<sequence>MPDRCMFSNTPFLPSLHFSAAAICDQRQRTCNHLSLSMSILNNANNTHINGPARFVHNENHYHSDSGVGTLDDGIRLLDSRVVKGAMHNSGERFDAPTCHEDTRTAIQDDILGWADELVNDLNELVTWLHGPAGAGKSAIAQTIAQKLDARGRLTASFFFSRAGGSVGRGAETDFVATIAYQLSRSVPATKPHIAAAVREDRMVFDLTLQDQVDRLIVAPLIAVSTQPSEPSQPGIIVVDGLDECRQENNAQKRVVDALISGLCRIPHHTQKLFITSRPEDRIVAIFEKYEWKLLRRMQLDDKWNPDRDIRAFVNASFADIRRSHFYFRHHPVDETWPEPNAINRLVWKSSGQFIYASVVLKYIKSHENYSPVTRLETILNLDNNSDQPYAELDALYEHVFSQIPDTDILRVLTILHLDQMFASEDLELPLETFLPEFMGMHMNEIKFCLLPLASLLTLKEWGSEWGVGHLNDISIHYMHTSLVDFLQDQSRSKLFCINTPTMAAGIVHRAIEMIEDGPGLLTASAIGLLASLFEAPMLSRLLTIPRDYADTTQSEQRFKIYALLSNFNVVETVLCMLDVDFVDIWLAAILSDYIGWILHESKDENASYYLSKPAAQIQTWLFNQIEHLRFNNVDNTEQIDLRTFLGWSKNSDLSENFSSALEICRSSPTWHQLQHGIINLSSQAAVLCCIRKTRIGRDDDAELWESRPDLLGQYAMAKEHYAVALQHIAYYLLQLPKQTLLDIFKHSNTQLNIHKTPIMRLIKQVSQASLRSSPPTTDLYFLVALIYPILNNIYLGWGILHQQVWDYLSKY</sequence>
<evidence type="ECO:0000256" key="2">
    <source>
        <dbReference type="SAM" id="Phobius"/>
    </source>
</evidence>
<proteinExistence type="predicted"/>
<dbReference type="Proteomes" id="UP000567179">
    <property type="component" value="Unassembled WGS sequence"/>
</dbReference>
<dbReference type="Pfam" id="PF24883">
    <property type="entry name" value="NPHP3_N"/>
    <property type="match status" value="1"/>
</dbReference>
<organism evidence="4 5">
    <name type="scientific">Psilocybe cf. subviscida</name>
    <dbReference type="NCBI Taxonomy" id="2480587"/>
    <lineage>
        <taxon>Eukaryota</taxon>
        <taxon>Fungi</taxon>
        <taxon>Dikarya</taxon>
        <taxon>Basidiomycota</taxon>
        <taxon>Agaricomycotina</taxon>
        <taxon>Agaricomycetes</taxon>
        <taxon>Agaricomycetidae</taxon>
        <taxon>Agaricales</taxon>
        <taxon>Agaricineae</taxon>
        <taxon>Strophariaceae</taxon>
        <taxon>Psilocybe</taxon>
    </lineage>
</organism>
<keyword evidence="2" id="KW-0472">Membrane</keyword>
<dbReference type="PANTHER" id="PTHR10039">
    <property type="entry name" value="AMELOGENIN"/>
    <property type="match status" value="1"/>
</dbReference>
<feature type="domain" description="Nephrocystin 3-like N-terminal" evidence="3">
    <location>
        <begin position="123"/>
        <end position="278"/>
    </location>
</feature>
<evidence type="ECO:0000313" key="5">
    <source>
        <dbReference type="Proteomes" id="UP000567179"/>
    </source>
</evidence>
<keyword evidence="2" id="KW-1133">Transmembrane helix</keyword>
<dbReference type="EMBL" id="JAACJJ010000014">
    <property type="protein sequence ID" value="KAF5327849.1"/>
    <property type="molecule type" value="Genomic_DNA"/>
</dbReference>
<keyword evidence="2" id="KW-0812">Transmembrane</keyword>
<gene>
    <name evidence="4" type="ORF">D9619_004962</name>
</gene>
<comment type="caution">
    <text evidence="4">The sequence shown here is derived from an EMBL/GenBank/DDBJ whole genome shotgun (WGS) entry which is preliminary data.</text>
</comment>
<dbReference type="InterPro" id="IPR027417">
    <property type="entry name" value="P-loop_NTPase"/>
</dbReference>
<dbReference type="AlphaFoldDB" id="A0A8H5BRG2"/>
<name>A0A8H5BRG2_9AGAR</name>
<keyword evidence="5" id="KW-1185">Reference proteome</keyword>
<accession>A0A8H5BRG2</accession>
<evidence type="ECO:0000259" key="3">
    <source>
        <dbReference type="Pfam" id="PF24883"/>
    </source>
</evidence>
<dbReference type="InterPro" id="IPR056884">
    <property type="entry name" value="NPHP3-like_N"/>
</dbReference>
<evidence type="ECO:0000313" key="4">
    <source>
        <dbReference type="EMBL" id="KAF5327849.1"/>
    </source>
</evidence>
<dbReference type="SUPFAM" id="SSF52540">
    <property type="entry name" value="P-loop containing nucleoside triphosphate hydrolases"/>
    <property type="match status" value="1"/>
</dbReference>
<feature type="transmembrane region" description="Helical" evidence="2">
    <location>
        <begin position="780"/>
        <end position="801"/>
    </location>
</feature>
<evidence type="ECO:0000256" key="1">
    <source>
        <dbReference type="ARBA" id="ARBA00022737"/>
    </source>
</evidence>